<comment type="caution">
    <text evidence="1">The sequence shown here is derived from an EMBL/GenBank/DDBJ whole genome shotgun (WGS) entry which is preliminary data.</text>
</comment>
<protein>
    <submittedName>
        <fullName evidence="1">Uncharacterized protein</fullName>
    </submittedName>
</protein>
<proteinExistence type="predicted"/>
<dbReference type="EMBL" id="CAMXCT010006759">
    <property type="protein sequence ID" value="CAI4019588.1"/>
    <property type="molecule type" value="Genomic_DNA"/>
</dbReference>
<accession>A0A9P1GRK4</accession>
<evidence type="ECO:0000313" key="3">
    <source>
        <dbReference type="Proteomes" id="UP001152797"/>
    </source>
</evidence>
<name>A0A9P1GRK4_9DINO</name>
<reference evidence="1" key="1">
    <citation type="submission" date="2022-10" db="EMBL/GenBank/DDBJ databases">
        <authorList>
            <person name="Chen Y."/>
            <person name="Dougan E. K."/>
            <person name="Chan C."/>
            <person name="Rhodes N."/>
            <person name="Thang M."/>
        </authorList>
    </citation>
    <scope>NUCLEOTIDE SEQUENCE</scope>
</reference>
<gene>
    <name evidence="1" type="ORF">C1SCF055_LOCUS44081</name>
</gene>
<dbReference type="Proteomes" id="UP001152797">
    <property type="component" value="Unassembled WGS sequence"/>
</dbReference>
<evidence type="ECO:0000313" key="2">
    <source>
        <dbReference type="EMBL" id="CAL1172963.1"/>
    </source>
</evidence>
<sequence>GPEKSYLETSDESLRDELLEKLVEQKLMGPTRQICEGNPDNLPPRELPHGNLANLYPPYADLRDLPRIWMLDVSCLGGYVRDWAGMMPHAVGLKNAYRDRGKKAVDDKVVPHSFTFMARHSLPRHGAGLQLSERVPLRLQQDDRDNDIFALTKVHMSDTNLSQDPLMVHPASLTHETQHYWNRVNSTRLVARAVLEDERAKEIEELARNIEMDFPSLHRSVAFYRKMLNPDGLTPYPEIKFLKCPRANQRWCQVNLGERPPPPKAHHLQVVFRRG</sequence>
<keyword evidence="3" id="KW-1185">Reference proteome</keyword>
<organism evidence="1">
    <name type="scientific">Cladocopium goreaui</name>
    <dbReference type="NCBI Taxonomy" id="2562237"/>
    <lineage>
        <taxon>Eukaryota</taxon>
        <taxon>Sar</taxon>
        <taxon>Alveolata</taxon>
        <taxon>Dinophyceae</taxon>
        <taxon>Suessiales</taxon>
        <taxon>Symbiodiniaceae</taxon>
        <taxon>Cladocopium</taxon>
    </lineage>
</organism>
<reference evidence="2" key="2">
    <citation type="submission" date="2024-04" db="EMBL/GenBank/DDBJ databases">
        <authorList>
            <person name="Chen Y."/>
            <person name="Shah S."/>
            <person name="Dougan E. K."/>
            <person name="Thang M."/>
            <person name="Chan C."/>
        </authorList>
    </citation>
    <scope>NUCLEOTIDE SEQUENCE [LARGE SCALE GENOMIC DNA]</scope>
</reference>
<feature type="non-terminal residue" evidence="1">
    <location>
        <position position="275"/>
    </location>
</feature>
<evidence type="ECO:0000313" key="1">
    <source>
        <dbReference type="EMBL" id="CAI4019588.1"/>
    </source>
</evidence>
<dbReference type="EMBL" id="CAMXCT020006759">
    <property type="protein sequence ID" value="CAL1172963.1"/>
    <property type="molecule type" value="Genomic_DNA"/>
</dbReference>
<dbReference type="EMBL" id="CAMXCT030006759">
    <property type="protein sequence ID" value="CAL4806900.1"/>
    <property type="molecule type" value="Genomic_DNA"/>
</dbReference>
<dbReference type="AlphaFoldDB" id="A0A9P1GRK4"/>